<dbReference type="VEuPathDB" id="PlasmoDB:PVP01_0008300"/>
<dbReference type="Proteomes" id="UP000305196">
    <property type="component" value="Unassembled WGS sequence"/>
</dbReference>
<sequence>MAPGERSNEYEFFENMDKNSMYKAVISVNNETALEVSAGNTAIIDCNSRVFNDAQKNTCTKFNKLINSLCSIKSSSGINSVLNDSDYNYLKLWTVLALESEGATNNASLEEISTNINYEIDGCFNKDPLKSILVDIDGDQLKKMKLLDKLYKNYFEMHYIFDSSSEEIRKCLEYSKECINDYKTARRYCKNSNDNFYKALMKFEQIYINRFMIKLLKGIAPMENI</sequence>
<dbReference type="EMBL" id="FLYI01000111">
    <property type="protein sequence ID" value="SCA60153.1"/>
    <property type="molecule type" value="Genomic_DNA"/>
</dbReference>
<dbReference type="AlphaFoldDB" id="A0A1G4E9Q8"/>
<proteinExistence type="predicted"/>
<protein>
    <recommendedName>
        <fullName evidence="3">VIR protein</fullName>
    </recommendedName>
</protein>
<evidence type="ECO:0008006" key="3">
    <source>
        <dbReference type="Google" id="ProtNLM"/>
    </source>
</evidence>
<accession>A0A1G4E9Q8</accession>
<organism evidence="1 2">
    <name type="scientific">Plasmodium vivax</name>
    <name type="common">malaria parasite P. vivax</name>
    <dbReference type="NCBI Taxonomy" id="5855"/>
    <lineage>
        <taxon>Eukaryota</taxon>
        <taxon>Sar</taxon>
        <taxon>Alveolata</taxon>
        <taxon>Apicomplexa</taxon>
        <taxon>Aconoidasida</taxon>
        <taxon>Haemosporida</taxon>
        <taxon>Plasmodiidae</taxon>
        <taxon>Plasmodium</taxon>
        <taxon>Plasmodium (Plasmodium)</taxon>
    </lineage>
</organism>
<evidence type="ECO:0000313" key="2">
    <source>
        <dbReference type="Proteomes" id="UP000305196"/>
    </source>
</evidence>
<reference evidence="1 2" key="1">
    <citation type="submission" date="2016-07" db="EMBL/GenBank/DDBJ databases">
        <authorList>
            <consortium name="Pathogen Informatics"/>
        </authorList>
    </citation>
    <scope>NUCLEOTIDE SEQUENCE [LARGE SCALE GENOMIC DNA]</scope>
</reference>
<dbReference type="VEuPathDB" id="PlasmoDB:PVW1_000020200"/>
<evidence type="ECO:0000313" key="1">
    <source>
        <dbReference type="EMBL" id="SCA60153.1"/>
    </source>
</evidence>
<name>A0A1G4E9Q8_PLAVI</name>
<gene>
    <name evidence="1" type="ORF">PVC01_000007000</name>
</gene>